<dbReference type="InParanoid" id="A0A6L2PFT2"/>
<feature type="region of interest" description="Disordered" evidence="1">
    <location>
        <begin position="421"/>
        <end position="440"/>
    </location>
</feature>
<feature type="region of interest" description="Disordered" evidence="1">
    <location>
        <begin position="236"/>
        <end position="264"/>
    </location>
</feature>
<proteinExistence type="predicted"/>
<reference evidence="4" key="1">
    <citation type="submission" date="2020-01" db="EMBL/GenBank/DDBJ databases">
        <title>Draft genome sequence of the Termite Coptotermes fromosanus.</title>
        <authorList>
            <person name="Itakura S."/>
            <person name="Yosikawa Y."/>
            <person name="Umezawa K."/>
        </authorList>
    </citation>
    <scope>NUCLEOTIDE SEQUENCE [LARGE SCALE GENOMIC DNA]</scope>
</reference>
<dbReference type="SMART" id="SM00228">
    <property type="entry name" value="PDZ"/>
    <property type="match status" value="2"/>
</dbReference>
<protein>
    <recommendedName>
        <fullName evidence="2">PDZ domain-containing protein</fullName>
    </recommendedName>
</protein>
<dbReference type="CDD" id="cd06759">
    <property type="entry name" value="PDZ3_PDZD2-PDZ1_hPro-IL-16-like"/>
    <property type="match status" value="1"/>
</dbReference>
<dbReference type="OrthoDB" id="6022711at2759"/>
<dbReference type="Gene3D" id="2.30.42.10">
    <property type="match status" value="2"/>
</dbReference>
<evidence type="ECO:0000313" key="3">
    <source>
        <dbReference type="EMBL" id="GFG31411.1"/>
    </source>
</evidence>
<evidence type="ECO:0000259" key="2">
    <source>
        <dbReference type="PROSITE" id="PS50106"/>
    </source>
</evidence>
<dbReference type="AlphaFoldDB" id="A0A6L2PFT2"/>
<name>A0A6L2PFT2_COPFO</name>
<feature type="compositionally biased region" description="Polar residues" evidence="1">
    <location>
        <begin position="424"/>
        <end position="440"/>
    </location>
</feature>
<feature type="domain" description="PDZ" evidence="2">
    <location>
        <begin position="448"/>
        <end position="523"/>
    </location>
</feature>
<dbReference type="CDD" id="cd00136">
    <property type="entry name" value="PDZ_canonical"/>
    <property type="match status" value="1"/>
</dbReference>
<feature type="compositionally biased region" description="Basic and acidic residues" evidence="1">
    <location>
        <begin position="207"/>
        <end position="218"/>
    </location>
</feature>
<dbReference type="Pfam" id="PF00595">
    <property type="entry name" value="PDZ"/>
    <property type="match status" value="2"/>
</dbReference>
<dbReference type="Proteomes" id="UP000502823">
    <property type="component" value="Unassembled WGS sequence"/>
</dbReference>
<dbReference type="PANTHER" id="PTHR11324">
    <property type="entry name" value="IL16-RELATED"/>
    <property type="match status" value="1"/>
</dbReference>
<dbReference type="PANTHER" id="PTHR11324:SF16">
    <property type="entry name" value="PDZ DOMAIN-CONTAINING PROTEIN 2"/>
    <property type="match status" value="1"/>
</dbReference>
<evidence type="ECO:0000313" key="4">
    <source>
        <dbReference type="Proteomes" id="UP000502823"/>
    </source>
</evidence>
<keyword evidence="4" id="KW-1185">Reference proteome</keyword>
<dbReference type="EMBL" id="BLKM01000307">
    <property type="protein sequence ID" value="GFG31411.1"/>
    <property type="molecule type" value="Genomic_DNA"/>
</dbReference>
<feature type="region of interest" description="Disordered" evidence="1">
    <location>
        <begin position="17"/>
        <end position="43"/>
    </location>
</feature>
<organism evidence="3 4">
    <name type="scientific">Coptotermes formosanus</name>
    <name type="common">Formosan subterranean termite</name>
    <dbReference type="NCBI Taxonomy" id="36987"/>
    <lineage>
        <taxon>Eukaryota</taxon>
        <taxon>Metazoa</taxon>
        <taxon>Ecdysozoa</taxon>
        <taxon>Arthropoda</taxon>
        <taxon>Hexapoda</taxon>
        <taxon>Insecta</taxon>
        <taxon>Pterygota</taxon>
        <taxon>Neoptera</taxon>
        <taxon>Polyneoptera</taxon>
        <taxon>Dictyoptera</taxon>
        <taxon>Blattodea</taxon>
        <taxon>Blattoidea</taxon>
        <taxon>Termitoidae</taxon>
        <taxon>Rhinotermitidae</taxon>
        <taxon>Coptotermes</taxon>
    </lineage>
</organism>
<dbReference type="InterPro" id="IPR001478">
    <property type="entry name" value="PDZ"/>
</dbReference>
<sequence>MGTHVFTDLSPVRWQRRKSTSGLDVTSECGRPGHQARASREKRNPLLDRVKNTRLSCFGSGTNILAVSEPEHQGLLDLVKQGPRFSVSESNDNVLYLGDGEIAEPSRHSTSSCLSAKLRAMSEKYLRSSASKFLAKLYRNAGSSVPEAGGSRRNKSESGAKLRSFSYGALPGLDEFQRRHNPLYHEDEDDDSDSGIIVTDSANSSLMERDPAPQRAASLDRREVFRRFAGELELTDRQRRRQRPCLASPPPVPPHNEEAAPPNARVGRRDFRVVRLERSNPTEELGIFIAKTPLAGYLVAHIVPGGLADREGSLCIGDEIINVNGRRLRGLTMAGARDALGSGPRDVDLVIARPQVQENSTHLQQASQLKSMMPESSVDYENILISPPMADTSIDEHNDYEEVEFKRASPASKVVRKRQHFQKNSKVVQHGTATYSSTSQDTERDVRTVIFEKGNGKKGLGFTIVGGRDSPRGALGIFVKSILPGGQAAEDGRLRAGDELLAVNGEVCHDLTHTEAVAIFKKTKSGPVALHICRRIRTKDS</sequence>
<accession>A0A6L2PFT2</accession>
<dbReference type="PROSITE" id="PS50106">
    <property type="entry name" value="PDZ"/>
    <property type="match status" value="2"/>
</dbReference>
<comment type="caution">
    <text evidence="3">The sequence shown here is derived from an EMBL/GenBank/DDBJ whole genome shotgun (WGS) entry which is preliminary data.</text>
</comment>
<feature type="domain" description="PDZ" evidence="2">
    <location>
        <begin position="273"/>
        <end position="355"/>
    </location>
</feature>
<evidence type="ECO:0000256" key="1">
    <source>
        <dbReference type="SAM" id="MobiDB-lite"/>
    </source>
</evidence>
<gene>
    <name evidence="3" type="ORF">Cfor_03345</name>
</gene>
<feature type="region of interest" description="Disordered" evidence="1">
    <location>
        <begin position="183"/>
        <end position="218"/>
    </location>
</feature>
<dbReference type="InterPro" id="IPR036034">
    <property type="entry name" value="PDZ_sf"/>
</dbReference>
<dbReference type="SUPFAM" id="SSF50156">
    <property type="entry name" value="PDZ domain-like"/>
    <property type="match status" value="2"/>
</dbReference>